<dbReference type="AlphaFoldDB" id="A0A9N8F337"/>
<evidence type="ECO:0000313" key="3">
    <source>
        <dbReference type="Proteomes" id="UP001153069"/>
    </source>
</evidence>
<feature type="region of interest" description="Disordered" evidence="1">
    <location>
        <begin position="277"/>
        <end position="341"/>
    </location>
</feature>
<feature type="region of interest" description="Disordered" evidence="1">
    <location>
        <begin position="383"/>
        <end position="412"/>
    </location>
</feature>
<feature type="region of interest" description="Disordered" evidence="1">
    <location>
        <begin position="158"/>
        <end position="184"/>
    </location>
</feature>
<name>A0A9N8F337_9STRA</name>
<gene>
    <name evidence="2" type="ORF">SEMRO_4035_G352610.1</name>
</gene>
<proteinExistence type="predicted"/>
<sequence length="412" mass="46675">MASQEAAAAVKATKGANFKIVEDLEACKAFLRASEDGEVGTYMKSADFKKKVHVIYCKLIKDHNAIMGTHFTTRTAKSVFNRFKRLSRLVLKFSGIEATQPQLSGDTGGEEYKKLCFKTFCTRYKQDASIVENVYQCKQILDGHQKWTVWERRKQGLDDEGNPIEKEKKERPTGTKRSKQLAKDRALLEQLVGTSEKTKEEESDKKAKAKDDMFKAVGASMQQVGTSMDKMVSTMSDAMKEQNDLKFMEMLSPNSRQAYVKEKFKLKMLEMKNQRNALAKETPRQTLQSPKKKQGIPDNATIIALDDDKGDDKEDGSEYDEESASGLPDDSPGDSRPKTNCFAKRRVNEYCTQDSDQDCDNATGKRKFVDEYGHVLNSHYRSYSERGGITNQKQRSPKVHGGRGRLFRQQLT</sequence>
<feature type="compositionally biased region" description="Basic and acidic residues" evidence="1">
    <location>
        <begin position="158"/>
        <end position="173"/>
    </location>
</feature>
<protein>
    <recommendedName>
        <fullName evidence="4">No apical meristem-associated C-terminal domain-containing protein</fullName>
    </recommendedName>
</protein>
<reference evidence="2" key="1">
    <citation type="submission" date="2020-06" db="EMBL/GenBank/DDBJ databases">
        <authorList>
            <consortium name="Plant Systems Biology data submission"/>
        </authorList>
    </citation>
    <scope>NUCLEOTIDE SEQUENCE</scope>
    <source>
        <strain evidence="2">D6</strain>
    </source>
</reference>
<evidence type="ECO:0000256" key="1">
    <source>
        <dbReference type="SAM" id="MobiDB-lite"/>
    </source>
</evidence>
<feature type="compositionally biased region" description="Basic residues" evidence="1">
    <location>
        <begin position="395"/>
        <end position="406"/>
    </location>
</feature>
<evidence type="ECO:0008006" key="4">
    <source>
        <dbReference type="Google" id="ProtNLM"/>
    </source>
</evidence>
<dbReference type="EMBL" id="CAICTM010004033">
    <property type="protein sequence ID" value="CAB9531812.1"/>
    <property type="molecule type" value="Genomic_DNA"/>
</dbReference>
<evidence type="ECO:0000313" key="2">
    <source>
        <dbReference type="EMBL" id="CAB9531812.1"/>
    </source>
</evidence>
<accession>A0A9N8F337</accession>
<organism evidence="2 3">
    <name type="scientific">Seminavis robusta</name>
    <dbReference type="NCBI Taxonomy" id="568900"/>
    <lineage>
        <taxon>Eukaryota</taxon>
        <taxon>Sar</taxon>
        <taxon>Stramenopiles</taxon>
        <taxon>Ochrophyta</taxon>
        <taxon>Bacillariophyta</taxon>
        <taxon>Bacillariophyceae</taxon>
        <taxon>Bacillariophycidae</taxon>
        <taxon>Naviculales</taxon>
        <taxon>Naviculaceae</taxon>
        <taxon>Seminavis</taxon>
    </lineage>
</organism>
<feature type="compositionally biased region" description="Acidic residues" evidence="1">
    <location>
        <begin position="313"/>
        <end position="323"/>
    </location>
</feature>
<dbReference type="Proteomes" id="UP001153069">
    <property type="component" value="Unassembled WGS sequence"/>
</dbReference>
<keyword evidence="3" id="KW-1185">Reference proteome</keyword>
<comment type="caution">
    <text evidence="2">The sequence shown here is derived from an EMBL/GenBank/DDBJ whole genome shotgun (WGS) entry which is preliminary data.</text>
</comment>